<organism evidence="1">
    <name type="scientific">Anguilla anguilla</name>
    <name type="common">European freshwater eel</name>
    <name type="synonym">Muraena anguilla</name>
    <dbReference type="NCBI Taxonomy" id="7936"/>
    <lineage>
        <taxon>Eukaryota</taxon>
        <taxon>Metazoa</taxon>
        <taxon>Chordata</taxon>
        <taxon>Craniata</taxon>
        <taxon>Vertebrata</taxon>
        <taxon>Euteleostomi</taxon>
        <taxon>Actinopterygii</taxon>
        <taxon>Neopterygii</taxon>
        <taxon>Teleostei</taxon>
        <taxon>Anguilliformes</taxon>
        <taxon>Anguillidae</taxon>
        <taxon>Anguilla</taxon>
    </lineage>
</organism>
<proteinExistence type="predicted"/>
<sequence>MYCFTVCVIKYKHCCRLHSLYCYNYWYITIVLQEIKNLQLSSDYLLEWASCHL</sequence>
<reference evidence="1" key="2">
    <citation type="journal article" date="2015" name="Fish Shellfish Immunol.">
        <title>Early steps in the European eel (Anguilla anguilla)-Vibrio vulnificus interaction in the gills: Role of the RtxA13 toxin.</title>
        <authorList>
            <person name="Callol A."/>
            <person name="Pajuelo D."/>
            <person name="Ebbesson L."/>
            <person name="Teles M."/>
            <person name="MacKenzie S."/>
            <person name="Amaro C."/>
        </authorList>
    </citation>
    <scope>NUCLEOTIDE SEQUENCE</scope>
</reference>
<accession>A0A0E9QJ30</accession>
<dbReference type="EMBL" id="GBXM01091686">
    <property type="protein sequence ID" value="JAH16891.1"/>
    <property type="molecule type" value="Transcribed_RNA"/>
</dbReference>
<dbReference type="AlphaFoldDB" id="A0A0E9QJ30"/>
<protein>
    <submittedName>
        <fullName evidence="1">Uncharacterized protein</fullName>
    </submittedName>
</protein>
<evidence type="ECO:0000313" key="1">
    <source>
        <dbReference type="EMBL" id="JAH16891.1"/>
    </source>
</evidence>
<name>A0A0E9QJ30_ANGAN</name>
<reference evidence="1" key="1">
    <citation type="submission" date="2014-11" db="EMBL/GenBank/DDBJ databases">
        <authorList>
            <person name="Amaro Gonzalez C."/>
        </authorList>
    </citation>
    <scope>NUCLEOTIDE SEQUENCE</scope>
</reference>